<dbReference type="Gene3D" id="2.40.160.210">
    <property type="entry name" value="Acyl-CoA thioesterase, double hotdog domain"/>
    <property type="match status" value="1"/>
</dbReference>
<proteinExistence type="predicted"/>
<dbReference type="InterPro" id="IPR049449">
    <property type="entry name" value="TesB_ACOT8-like_N"/>
</dbReference>
<protein>
    <submittedName>
        <fullName evidence="3">Acyl-CoA thioesterase</fullName>
    </submittedName>
</protein>
<keyword evidence="4" id="KW-1185">Reference proteome</keyword>
<accession>A0ABW3FP10</accession>
<dbReference type="InterPro" id="IPR042171">
    <property type="entry name" value="Acyl-CoA_hotdog"/>
</dbReference>
<sequence>MNDESHPLVKSSGAVREGPGRWEVEVPRSWWAWLGPQGGLLGALAARAAADLVDDDLPPRATHAQFLRSPADGPISFAATLERAGRSSHFVTVRATQDGTPVLLASSVFARSTDGPPPQRRVTAPEVPAPQDSLEIEFPAELVPFGRHFVIRYGSGGIPMAGSAESEMAYWFRLRPDVPADSLVAIVLTDVMPPGIYPLVTEPVPVVSAELSVHLHADLTTEPVDDDVLVVQRNVSSGHGWCVDEADLWDSAGTLLAQSRQLRRILRNDEGGNEDGRAAGEG</sequence>
<dbReference type="RefSeq" id="WP_263252636.1">
    <property type="nucleotide sequence ID" value="NZ_BAABLT010000001.1"/>
</dbReference>
<evidence type="ECO:0000259" key="1">
    <source>
        <dbReference type="Pfam" id="PF13622"/>
    </source>
</evidence>
<evidence type="ECO:0000313" key="4">
    <source>
        <dbReference type="Proteomes" id="UP001597018"/>
    </source>
</evidence>
<name>A0ABW3FP10_9PSEU</name>
<organism evidence="3 4">
    <name type="scientific">Saccharopolyspora rosea</name>
    <dbReference type="NCBI Taxonomy" id="524884"/>
    <lineage>
        <taxon>Bacteria</taxon>
        <taxon>Bacillati</taxon>
        <taxon>Actinomycetota</taxon>
        <taxon>Actinomycetes</taxon>
        <taxon>Pseudonocardiales</taxon>
        <taxon>Pseudonocardiaceae</taxon>
        <taxon>Saccharopolyspora</taxon>
    </lineage>
</organism>
<feature type="domain" description="Acyl-CoA thioesterase-like N-terminal HotDog" evidence="1">
    <location>
        <begin position="28"/>
        <end position="109"/>
    </location>
</feature>
<feature type="domain" description="Acyl-CoA thioesterase-like C-terminal" evidence="2">
    <location>
        <begin position="131"/>
        <end position="262"/>
    </location>
</feature>
<dbReference type="EMBL" id="JBHTIW010000003">
    <property type="protein sequence ID" value="MFD0919523.1"/>
    <property type="molecule type" value="Genomic_DNA"/>
</dbReference>
<comment type="caution">
    <text evidence="3">The sequence shown here is derived from an EMBL/GenBank/DDBJ whole genome shotgun (WGS) entry which is preliminary data.</text>
</comment>
<dbReference type="Pfam" id="PF13622">
    <property type="entry name" value="4HBT_3"/>
    <property type="match status" value="1"/>
</dbReference>
<dbReference type="InterPro" id="IPR049450">
    <property type="entry name" value="ACOT8-like_C"/>
</dbReference>
<dbReference type="InterPro" id="IPR029069">
    <property type="entry name" value="HotDog_dom_sf"/>
</dbReference>
<dbReference type="SUPFAM" id="SSF54637">
    <property type="entry name" value="Thioesterase/thiol ester dehydrase-isomerase"/>
    <property type="match status" value="2"/>
</dbReference>
<dbReference type="Proteomes" id="UP001597018">
    <property type="component" value="Unassembled WGS sequence"/>
</dbReference>
<reference evidence="4" key="1">
    <citation type="journal article" date="2019" name="Int. J. Syst. Evol. Microbiol.">
        <title>The Global Catalogue of Microorganisms (GCM) 10K type strain sequencing project: providing services to taxonomists for standard genome sequencing and annotation.</title>
        <authorList>
            <consortium name="The Broad Institute Genomics Platform"/>
            <consortium name="The Broad Institute Genome Sequencing Center for Infectious Disease"/>
            <person name="Wu L."/>
            <person name="Ma J."/>
        </authorList>
    </citation>
    <scope>NUCLEOTIDE SEQUENCE [LARGE SCALE GENOMIC DNA]</scope>
    <source>
        <strain evidence="4">CCUG 56401</strain>
    </source>
</reference>
<dbReference type="Pfam" id="PF20789">
    <property type="entry name" value="4HBT_3C"/>
    <property type="match status" value="1"/>
</dbReference>
<gene>
    <name evidence="3" type="ORF">ACFQ16_07195</name>
</gene>
<evidence type="ECO:0000259" key="2">
    <source>
        <dbReference type="Pfam" id="PF20789"/>
    </source>
</evidence>
<evidence type="ECO:0000313" key="3">
    <source>
        <dbReference type="EMBL" id="MFD0919523.1"/>
    </source>
</evidence>